<organism evidence="5 6">
    <name type="scientific">Roseateles agri</name>
    <dbReference type="NCBI Taxonomy" id="3098619"/>
    <lineage>
        <taxon>Bacteria</taxon>
        <taxon>Pseudomonadati</taxon>
        <taxon>Pseudomonadota</taxon>
        <taxon>Betaproteobacteria</taxon>
        <taxon>Burkholderiales</taxon>
        <taxon>Sphaerotilaceae</taxon>
        <taxon>Roseateles</taxon>
    </lineage>
</organism>
<proteinExistence type="predicted"/>
<evidence type="ECO:0000313" key="5">
    <source>
        <dbReference type="EMBL" id="MDY0746567.1"/>
    </source>
</evidence>
<keyword evidence="1" id="KW-0175">Coiled coil</keyword>
<dbReference type="RefSeq" id="WP_320424511.1">
    <property type="nucleotide sequence ID" value="NZ_JAXCLA010000006.1"/>
</dbReference>
<evidence type="ECO:0000259" key="4">
    <source>
        <dbReference type="Pfam" id="PF09718"/>
    </source>
</evidence>
<feature type="domain" description="Bacteriophage tail tape measure N-terminal" evidence="3">
    <location>
        <begin position="162"/>
        <end position="365"/>
    </location>
</feature>
<dbReference type="EMBL" id="JAXCLA010000006">
    <property type="protein sequence ID" value="MDY0746567.1"/>
    <property type="molecule type" value="Genomic_DNA"/>
</dbReference>
<name>A0ABU5DJV1_9BURK</name>
<evidence type="ECO:0000256" key="1">
    <source>
        <dbReference type="SAM" id="Coils"/>
    </source>
</evidence>
<reference evidence="5 6" key="1">
    <citation type="submission" date="2023-11" db="EMBL/GenBank/DDBJ databases">
        <title>Paucibacter sp. nov., isolated from fresh soil in Korea.</title>
        <authorList>
            <person name="Le N.T.T."/>
        </authorList>
    </citation>
    <scope>NUCLEOTIDE SEQUENCE [LARGE SCALE GENOMIC DNA]</scope>
    <source>
        <strain evidence="5 6">R3-3</strain>
    </source>
</reference>
<gene>
    <name evidence="5" type="ORF">SNE35_18785</name>
</gene>
<evidence type="ECO:0000259" key="3">
    <source>
        <dbReference type="Pfam" id="PF06791"/>
    </source>
</evidence>
<feature type="domain" description="Bacteriophage tail tape measure C-terminal" evidence="4">
    <location>
        <begin position="794"/>
        <end position="867"/>
    </location>
</feature>
<dbReference type="InterPro" id="IPR006431">
    <property type="entry name" value="Phage_tape_meas_C"/>
</dbReference>
<sequence length="1023" mass="108885">MKSIDANSLSAAQALQRTRTATTGLADSAKQAETAGQRLVDALRDQVALYGKGVEDMLRYRAAQAGVAEQAAPLILQLQNQRAAQEASAAAALKEALAQREAAQAKQSLAKSQDSFIQSLKEQADTAGKSATEILQYKAAQLGVSESAAQYITRLAAVGKQQSSLTDSTKLTAYQTQQLSFQLNDLFVQIASGQSPITALIQQGSQLSGTFGGVRGALTAVGTLITPVTATLGTLAATLGVAGYAYYKGSQEADEFRKTLILTGNAAGTSAVKLSFMAAAVAANGAGTQARAADVLNQMARSGVIASQSLQSFTEAALRMETVGGDAAEDTVKAFEQLGKTPLESARQLDQLTNAFSRSTLEQIRNLTEQGRTTEAGKLAQQAYADTLNQRTPQILQNLGYVERAWRAIKGGTKAAGDAIADIGRPEDEIAQLQAKLAKIDAQRAKAANGLKGRTVLPQDDVAARQEAADRERLRILTVTRDQEAALAAATAKTTQEKRLGQEWDDKNVQYLTAAKQLQRDLIAIQNEGVAAGISQEKIDERKAARQRQYDSNGSIAKQIAQIADLTRAENSRLSVFEASEAILEANRQAGIVGDKEYYGAKLAFINLTIDAQKRLLEASIADQQQQLLLPNVLPSEAKGIESRIKDLRQQITDLTTQGAVKGINLATEQTAAQAMVSRAFEQSRQSAADYLATLARAAQRENSYAGLGDAARQQAQGRDAILDKYADERRQLENERALMEKTIRSVTGNPDAKISDEAQKDYERRVDLSKKTEAEELRIYNQGVDDKLAADSRWENGASKAMANYLADAQNTAKLTEDLYTKTFSSLEDSIVSFVTTGKFNFKSLADTIISEIVRIQVKQSLSSLFGTASGSGTNWLGIAGSVASIFGGTGTGTSLGDSIAGSLSTQFGGMRAIGGPVSASSIYRINEKGLPEVASFGGRDYLLTGGQSGTVKPAGAGGDGPITIINHTSAAIGRATQQTTSNGGRTITLEEFDGMFATAMADPNSRASRSMGKFTKTERKR</sequence>
<dbReference type="Pfam" id="PF06791">
    <property type="entry name" value="TMP_2"/>
    <property type="match status" value="1"/>
</dbReference>
<feature type="coiled-coil region" evidence="1">
    <location>
        <begin position="723"/>
        <end position="750"/>
    </location>
</feature>
<comment type="caution">
    <text evidence="5">The sequence shown here is derived from an EMBL/GenBank/DDBJ whole genome shotgun (WGS) entry which is preliminary data.</text>
</comment>
<protein>
    <submittedName>
        <fullName evidence="5">Phage tail length tape measure family protein</fullName>
    </submittedName>
</protein>
<feature type="coiled-coil region" evidence="1">
    <location>
        <begin position="75"/>
        <end position="113"/>
    </location>
</feature>
<dbReference type="InterPro" id="IPR009628">
    <property type="entry name" value="Phage_tape_measure_N"/>
</dbReference>
<dbReference type="Proteomes" id="UP001285263">
    <property type="component" value="Unassembled WGS sequence"/>
</dbReference>
<dbReference type="Pfam" id="PF09718">
    <property type="entry name" value="Tape_meas_lam_C"/>
    <property type="match status" value="1"/>
</dbReference>
<keyword evidence="6" id="KW-1185">Reference proteome</keyword>
<accession>A0ABU5DJV1</accession>
<evidence type="ECO:0000256" key="2">
    <source>
        <dbReference type="SAM" id="MobiDB-lite"/>
    </source>
</evidence>
<feature type="region of interest" description="Disordered" evidence="2">
    <location>
        <begin position="1004"/>
        <end position="1023"/>
    </location>
</feature>
<evidence type="ECO:0000313" key="6">
    <source>
        <dbReference type="Proteomes" id="UP001285263"/>
    </source>
</evidence>